<evidence type="ECO:0000313" key="2">
    <source>
        <dbReference type="Proteomes" id="UP000222536"/>
    </source>
</evidence>
<evidence type="ECO:0000313" key="1">
    <source>
        <dbReference type="EMBL" id="ASR84643.1"/>
    </source>
</evidence>
<keyword evidence="2" id="KW-1185">Reference proteome</keyword>
<accession>A0A222ZIQ1</accession>
<dbReference type="Proteomes" id="UP000222536">
    <property type="component" value="Segment"/>
</dbReference>
<dbReference type="RefSeq" id="YP_010666251.1">
    <property type="nucleotide sequence ID" value="NC_070940.1"/>
</dbReference>
<dbReference type="KEGG" id="vg:77942351"/>
<reference evidence="1 2" key="1">
    <citation type="submission" date="2017-06" db="EMBL/GenBank/DDBJ databases">
        <authorList>
            <person name="Farren J.M."/>
            <person name="Feneis A.M."/>
            <person name="Firkus N.C."/>
            <person name="Flanders A.H."/>
            <person name="Ford M.A."/>
            <person name="Greenwaldt M.E."/>
            <person name="Htoo L.P."/>
            <person name="Johnson E.S."/>
            <person name="Kubacki D.C."/>
            <person name="Lee D.S."/>
            <person name="Revie H.B."/>
            <person name="Rossin C."/>
            <person name="Schommer E.M."/>
            <person name="Schroeder K.A."/>
            <person name="Struss M.J."/>
            <person name="Tarras A.R."/>
            <person name="Troje M.P."/>
            <person name="Urick M.N."/>
            <person name="Williams B.R."/>
            <person name="Witt A.Y."/>
            <person name="Bonilla J.A."/>
            <person name="Klyczek K."/>
            <person name="Mavrich T.R."/>
            <person name="Garlena R.A."/>
            <person name="Russell D.A."/>
            <person name="Pope W.H."/>
            <person name="Jacobs-Sera D."/>
            <person name="Hendrix R.W."/>
            <person name="Hatfull G.F."/>
        </authorList>
    </citation>
    <scope>NUCLEOTIDE SEQUENCE [LARGE SCALE GENOMIC DNA]</scope>
</reference>
<dbReference type="EMBL" id="MF324906">
    <property type="protein sequence ID" value="ASR84643.1"/>
    <property type="molecule type" value="Genomic_DNA"/>
</dbReference>
<gene>
    <name evidence="1" type="primary">64</name>
    <name evidence="1" type="ORF">SEA_CHEESY_64</name>
</gene>
<sequence length="60" mass="6423">MRGYDLSVSILGLSTRNLAVLDSTDADIWSLTTMASNATKPVKNAGDSAIQNVRQISKKV</sequence>
<protein>
    <submittedName>
        <fullName evidence="1">Uncharacterized protein</fullName>
    </submittedName>
</protein>
<proteinExistence type="predicted"/>
<organism evidence="1 2">
    <name type="scientific">Arthrobacter phage Cheesy</name>
    <dbReference type="NCBI Taxonomy" id="2015816"/>
    <lineage>
        <taxon>Viruses</taxon>
        <taxon>Duplodnaviria</taxon>
        <taxon>Heunggongvirae</taxon>
        <taxon>Uroviricota</taxon>
        <taxon>Caudoviricetes</taxon>
        <taxon>Mudcatvirus</taxon>
        <taxon>Mudcatvirus cheesy</taxon>
    </lineage>
</organism>
<dbReference type="GeneID" id="77942351"/>
<name>A0A222ZIQ1_9CAUD</name>